<dbReference type="OrthoDB" id="19224at2759"/>
<dbReference type="PANTHER" id="PTHR12758">
    <property type="entry name" value="APOPTOSIS INHIBITOR 5-RELATED"/>
    <property type="match status" value="1"/>
</dbReference>
<dbReference type="InterPro" id="IPR011989">
    <property type="entry name" value="ARM-like"/>
</dbReference>
<dbReference type="EMBL" id="LWCA01000678">
    <property type="protein sequence ID" value="OAF67371.1"/>
    <property type="molecule type" value="Genomic_DNA"/>
</dbReference>
<dbReference type="AlphaFoldDB" id="A0A177B162"/>
<proteinExistence type="inferred from homology"/>
<comment type="caution">
    <text evidence="3">The sequence shown here is derived from an EMBL/GenBank/DDBJ whole genome shotgun (WGS) entry which is preliminary data.</text>
</comment>
<sequence length="560" mass="64710">MERNIKLPRLPFPFINYHVIRNKFEDNLKILMNSMEKINVDELYNCCETLDIYVKSKEYDSENIEADKHAVYKQILGGVKSDSLEKRLSAQLIVRFFKYFPKDIENAIDALLDLCEDEDLMIRKQAIRELISLIKNSKSHVRQISDVFTQLLITDDKSELILLENGLLTFFKFDPAEMIEGAFNQILNDSDPKITKRALSFVSNKLRNHGKNQWSEDTTKLLIEKIKLALVSEKGDNIKSLIDILYRFESIKSLTGRKYILDVLEKRLNSKEFDLNNQDSLGMVLTCMKSAVPFFSKNASPLPFFEFYQNNVIPALISSLSKTDNDENSLIVHESLHFELMKILVNMSFHIAELTDKCPDKLGLLAIQLHKLIVSLIPKFDEERISKISETLSKLSKTEKSETELDECDKDHVNEDVALIENFKFSFIETTMSAFTVIAQVSNSFYTDYIKLDEDEEKSFKFQLSCLARLAKINVLYLKYKKTKSTETSIDSMAMNKFPSLIAQFMRNPPSFNLTKEIKNWYNCLSPMKINVSNIAKLSKRNSNGEKLYYVPPKAKYKTT</sequence>
<gene>
    <name evidence="3" type="ORF">A3Q56_04916</name>
</gene>
<evidence type="ECO:0008006" key="5">
    <source>
        <dbReference type="Google" id="ProtNLM"/>
    </source>
</evidence>
<protein>
    <recommendedName>
        <fullName evidence="5">Apoptosis inhibitor 5</fullName>
    </recommendedName>
</protein>
<dbReference type="PANTHER" id="PTHR12758:SF19">
    <property type="entry name" value="APOPTOSIS INHIBITOR 5"/>
    <property type="match status" value="1"/>
</dbReference>
<dbReference type="InterPro" id="IPR016024">
    <property type="entry name" value="ARM-type_fold"/>
</dbReference>
<dbReference type="SUPFAM" id="SSF48371">
    <property type="entry name" value="ARM repeat"/>
    <property type="match status" value="1"/>
</dbReference>
<accession>A0A177B162</accession>
<organism evidence="3 4">
    <name type="scientific">Intoshia linei</name>
    <dbReference type="NCBI Taxonomy" id="1819745"/>
    <lineage>
        <taxon>Eukaryota</taxon>
        <taxon>Metazoa</taxon>
        <taxon>Spiralia</taxon>
        <taxon>Lophotrochozoa</taxon>
        <taxon>Mesozoa</taxon>
        <taxon>Orthonectida</taxon>
        <taxon>Rhopaluridae</taxon>
        <taxon>Intoshia</taxon>
    </lineage>
</organism>
<evidence type="ECO:0000313" key="4">
    <source>
        <dbReference type="Proteomes" id="UP000078046"/>
    </source>
</evidence>
<evidence type="ECO:0000313" key="3">
    <source>
        <dbReference type="EMBL" id="OAF67371.1"/>
    </source>
</evidence>
<comment type="similarity">
    <text evidence="1">Belongs to the API5 family.</text>
</comment>
<dbReference type="Pfam" id="PF05918">
    <property type="entry name" value="API5"/>
    <property type="match status" value="1"/>
</dbReference>
<reference evidence="3 4" key="1">
    <citation type="submission" date="2016-04" db="EMBL/GenBank/DDBJ databases">
        <title>The genome of Intoshia linei affirms orthonectids as highly simplified spiralians.</title>
        <authorList>
            <person name="Mikhailov K.V."/>
            <person name="Slusarev G.S."/>
            <person name="Nikitin M.A."/>
            <person name="Logacheva M.D."/>
            <person name="Penin A."/>
            <person name="Aleoshin V."/>
            <person name="Panchin Y.V."/>
        </authorList>
    </citation>
    <scope>NUCLEOTIDE SEQUENCE [LARGE SCALE GENOMIC DNA]</scope>
    <source>
        <strain evidence="3">Intl2013</strain>
        <tissue evidence="3">Whole animal</tissue>
    </source>
</reference>
<keyword evidence="4" id="KW-1185">Reference proteome</keyword>
<keyword evidence="2" id="KW-0053">Apoptosis</keyword>
<dbReference type="GO" id="GO:0043066">
    <property type="term" value="P:negative regulation of apoptotic process"/>
    <property type="evidence" value="ECO:0007669"/>
    <property type="project" value="TreeGrafter"/>
</dbReference>
<dbReference type="GO" id="GO:0005634">
    <property type="term" value="C:nucleus"/>
    <property type="evidence" value="ECO:0007669"/>
    <property type="project" value="TreeGrafter"/>
</dbReference>
<dbReference type="InterPro" id="IPR008383">
    <property type="entry name" value="API5"/>
</dbReference>
<evidence type="ECO:0000256" key="2">
    <source>
        <dbReference type="ARBA" id="ARBA00022703"/>
    </source>
</evidence>
<name>A0A177B162_9BILA</name>
<evidence type="ECO:0000256" key="1">
    <source>
        <dbReference type="ARBA" id="ARBA00009515"/>
    </source>
</evidence>
<dbReference type="Gene3D" id="1.25.10.10">
    <property type="entry name" value="Leucine-rich Repeat Variant"/>
    <property type="match status" value="1"/>
</dbReference>
<dbReference type="GO" id="GO:0006915">
    <property type="term" value="P:apoptotic process"/>
    <property type="evidence" value="ECO:0007669"/>
    <property type="project" value="UniProtKB-KW"/>
</dbReference>
<dbReference type="GO" id="GO:0003723">
    <property type="term" value="F:RNA binding"/>
    <property type="evidence" value="ECO:0007669"/>
    <property type="project" value="TreeGrafter"/>
</dbReference>
<dbReference type="Proteomes" id="UP000078046">
    <property type="component" value="Unassembled WGS sequence"/>
</dbReference>